<evidence type="ECO:0000313" key="1">
    <source>
        <dbReference type="EMBL" id="KAH3876405.1"/>
    </source>
</evidence>
<keyword evidence="2" id="KW-1185">Reference proteome</keyword>
<evidence type="ECO:0000313" key="2">
    <source>
        <dbReference type="Proteomes" id="UP000828390"/>
    </source>
</evidence>
<accession>A0A9D4RRV0</accession>
<dbReference type="EMBL" id="JAIWYP010000001">
    <property type="protein sequence ID" value="KAH3876405.1"/>
    <property type="molecule type" value="Genomic_DNA"/>
</dbReference>
<protein>
    <submittedName>
        <fullName evidence="1">Uncharacterized protein</fullName>
    </submittedName>
</protein>
<proteinExistence type="predicted"/>
<comment type="caution">
    <text evidence="1">The sequence shown here is derived from an EMBL/GenBank/DDBJ whole genome shotgun (WGS) entry which is preliminary data.</text>
</comment>
<dbReference type="AlphaFoldDB" id="A0A9D4RRV0"/>
<dbReference type="Proteomes" id="UP000828390">
    <property type="component" value="Unassembled WGS sequence"/>
</dbReference>
<sequence length="52" mass="5770">MNNGDLRGVVKQDGHFNVLAQVSPACSPVTMPSKMLCESWHISSDIEMRRPV</sequence>
<reference evidence="1" key="2">
    <citation type="submission" date="2020-11" db="EMBL/GenBank/DDBJ databases">
        <authorList>
            <person name="McCartney M.A."/>
            <person name="Auch B."/>
            <person name="Kono T."/>
            <person name="Mallez S."/>
            <person name="Becker A."/>
            <person name="Gohl D.M."/>
            <person name="Silverstein K.A.T."/>
            <person name="Koren S."/>
            <person name="Bechman K.B."/>
            <person name="Herman A."/>
            <person name="Abrahante J.E."/>
            <person name="Garbe J."/>
        </authorList>
    </citation>
    <scope>NUCLEOTIDE SEQUENCE</scope>
    <source>
        <strain evidence="1">Duluth1</strain>
        <tissue evidence="1">Whole animal</tissue>
    </source>
</reference>
<organism evidence="1 2">
    <name type="scientific">Dreissena polymorpha</name>
    <name type="common">Zebra mussel</name>
    <name type="synonym">Mytilus polymorpha</name>
    <dbReference type="NCBI Taxonomy" id="45954"/>
    <lineage>
        <taxon>Eukaryota</taxon>
        <taxon>Metazoa</taxon>
        <taxon>Spiralia</taxon>
        <taxon>Lophotrochozoa</taxon>
        <taxon>Mollusca</taxon>
        <taxon>Bivalvia</taxon>
        <taxon>Autobranchia</taxon>
        <taxon>Heteroconchia</taxon>
        <taxon>Euheterodonta</taxon>
        <taxon>Imparidentia</taxon>
        <taxon>Neoheterodontei</taxon>
        <taxon>Myida</taxon>
        <taxon>Dreissenoidea</taxon>
        <taxon>Dreissenidae</taxon>
        <taxon>Dreissena</taxon>
    </lineage>
</organism>
<reference evidence="1" key="1">
    <citation type="journal article" date="2019" name="bioRxiv">
        <title>The Genome of the Zebra Mussel, Dreissena polymorpha: A Resource for Invasive Species Research.</title>
        <authorList>
            <person name="McCartney M.A."/>
            <person name="Auch B."/>
            <person name="Kono T."/>
            <person name="Mallez S."/>
            <person name="Zhang Y."/>
            <person name="Obille A."/>
            <person name="Becker A."/>
            <person name="Abrahante J.E."/>
            <person name="Garbe J."/>
            <person name="Badalamenti J.P."/>
            <person name="Herman A."/>
            <person name="Mangelson H."/>
            <person name="Liachko I."/>
            <person name="Sullivan S."/>
            <person name="Sone E.D."/>
            <person name="Koren S."/>
            <person name="Silverstein K.A.T."/>
            <person name="Beckman K.B."/>
            <person name="Gohl D.M."/>
        </authorList>
    </citation>
    <scope>NUCLEOTIDE SEQUENCE</scope>
    <source>
        <strain evidence="1">Duluth1</strain>
        <tissue evidence="1">Whole animal</tissue>
    </source>
</reference>
<name>A0A9D4RRV0_DREPO</name>
<gene>
    <name evidence="1" type="ORF">DPMN_000245</name>
</gene>